<dbReference type="Proteomes" id="UP000218387">
    <property type="component" value="Chromosome"/>
</dbReference>
<evidence type="ECO:0000313" key="2">
    <source>
        <dbReference type="Proteomes" id="UP000218387"/>
    </source>
</evidence>
<dbReference type="RefSeq" id="WP_074616780.1">
    <property type="nucleotide sequence ID" value="NZ_CP029487.1"/>
</dbReference>
<gene>
    <name evidence="1" type="ORF">CPZ25_004090</name>
</gene>
<dbReference type="KEGG" id="emt:CPZ25_004090"/>
<reference evidence="1 2" key="1">
    <citation type="submission" date="2018-05" db="EMBL/GenBank/DDBJ databases">
        <title>Genome comparison of Eubacterium sp.</title>
        <authorList>
            <person name="Feng Y."/>
            <person name="Sanchez-Andrea I."/>
            <person name="Stams A.J.M."/>
            <person name="De Vos W.M."/>
        </authorList>
    </citation>
    <scope>NUCLEOTIDE SEQUENCE [LARGE SCALE GENOMIC DNA]</scope>
    <source>
        <strain evidence="1 2">YI</strain>
    </source>
</reference>
<protein>
    <submittedName>
        <fullName evidence="1">DUF3795 domain-containing protein</fullName>
    </submittedName>
</protein>
<proteinExistence type="predicted"/>
<dbReference type="InterPro" id="IPR024227">
    <property type="entry name" value="DUF3795"/>
</dbReference>
<keyword evidence="2" id="KW-1185">Reference proteome</keyword>
<accession>A0A4P9C5G7</accession>
<organism evidence="1 2">
    <name type="scientific">Eubacterium maltosivorans</name>
    <dbReference type="NCBI Taxonomy" id="2041044"/>
    <lineage>
        <taxon>Bacteria</taxon>
        <taxon>Bacillati</taxon>
        <taxon>Bacillota</taxon>
        <taxon>Clostridia</taxon>
        <taxon>Eubacteriales</taxon>
        <taxon>Eubacteriaceae</taxon>
        <taxon>Eubacterium</taxon>
    </lineage>
</organism>
<evidence type="ECO:0000313" key="1">
    <source>
        <dbReference type="EMBL" id="QCT70534.1"/>
    </source>
</evidence>
<dbReference type="Pfam" id="PF12675">
    <property type="entry name" value="DUF3795"/>
    <property type="match status" value="1"/>
</dbReference>
<dbReference type="EMBL" id="CP029487">
    <property type="protein sequence ID" value="QCT70534.1"/>
    <property type="molecule type" value="Genomic_DNA"/>
</dbReference>
<sequence length="141" mass="15942">MKMPETIDNVMFAPCGMNCLVCYKHCYHKKPCAGCLNSDKGKPEHCRKCRVKACVLEKEIRYCFECGEYPCKPVKSLEKSYNTRYHASLMENSRRVKELGLAAFMAQQKQQFTCPDCGGVISLHDAECSECGQKPEKAGLE</sequence>
<dbReference type="AlphaFoldDB" id="A0A4P9C5G7"/>
<name>A0A4P9C5G7_EUBML</name>